<accession>A0A366LRD1</accession>
<protein>
    <recommendedName>
        <fullName evidence="4">Lactococcin 972 family bacteriocin</fullName>
    </recommendedName>
</protein>
<sequence length="111" mass="12005">MITMAAVLVGVQTGPASAATYPVQLWMDKGSYNVGEYPYYSVTGPPYTPIYWSSTRDGSSTGEEDAYYGHRTDAHGNWTSFGGVWTSSHVGTWSKIAKLNGITATAYFSVC</sequence>
<evidence type="ECO:0008006" key="4">
    <source>
        <dbReference type="Google" id="ProtNLM"/>
    </source>
</evidence>
<evidence type="ECO:0000256" key="1">
    <source>
        <dbReference type="SAM" id="SignalP"/>
    </source>
</evidence>
<keyword evidence="1" id="KW-0732">Signal</keyword>
<evidence type="ECO:0000313" key="3">
    <source>
        <dbReference type="Proteomes" id="UP000253303"/>
    </source>
</evidence>
<organism evidence="2 3">
    <name type="scientific">Spongiactinospora rosea</name>
    <dbReference type="NCBI Taxonomy" id="2248750"/>
    <lineage>
        <taxon>Bacteria</taxon>
        <taxon>Bacillati</taxon>
        <taxon>Actinomycetota</taxon>
        <taxon>Actinomycetes</taxon>
        <taxon>Streptosporangiales</taxon>
        <taxon>Streptosporangiaceae</taxon>
        <taxon>Spongiactinospora</taxon>
    </lineage>
</organism>
<keyword evidence="3" id="KW-1185">Reference proteome</keyword>
<feature type="chain" id="PRO_5016635790" description="Lactococcin 972 family bacteriocin" evidence="1">
    <location>
        <begin position="19"/>
        <end position="111"/>
    </location>
</feature>
<reference evidence="2 3" key="1">
    <citation type="submission" date="2018-06" db="EMBL/GenBank/DDBJ databases">
        <title>Sphaerisporangium craniellae sp. nov., isolated from a marine sponge in the South China Sea.</title>
        <authorList>
            <person name="Li L."/>
        </authorList>
    </citation>
    <scope>NUCLEOTIDE SEQUENCE [LARGE SCALE GENOMIC DNA]</scope>
    <source>
        <strain evidence="2 3">LHW63015</strain>
    </source>
</reference>
<proteinExistence type="predicted"/>
<evidence type="ECO:0000313" key="2">
    <source>
        <dbReference type="EMBL" id="RBQ16466.1"/>
    </source>
</evidence>
<dbReference type="AlphaFoldDB" id="A0A366LRD1"/>
<name>A0A366LRD1_9ACTN</name>
<comment type="caution">
    <text evidence="2">The sequence shown here is derived from an EMBL/GenBank/DDBJ whole genome shotgun (WGS) entry which is preliminary data.</text>
</comment>
<gene>
    <name evidence="2" type="ORF">DP939_29520</name>
</gene>
<dbReference type="EMBL" id="QMEY01000016">
    <property type="protein sequence ID" value="RBQ16466.1"/>
    <property type="molecule type" value="Genomic_DNA"/>
</dbReference>
<dbReference type="Proteomes" id="UP000253303">
    <property type="component" value="Unassembled WGS sequence"/>
</dbReference>
<feature type="signal peptide" evidence="1">
    <location>
        <begin position="1"/>
        <end position="18"/>
    </location>
</feature>